<keyword evidence="1" id="KW-0472">Membrane</keyword>
<dbReference type="EMBL" id="SNRY01004133">
    <property type="protein sequence ID" value="KAA6318621.1"/>
    <property type="molecule type" value="Genomic_DNA"/>
</dbReference>
<dbReference type="AlphaFoldDB" id="A0A5J4QD22"/>
<evidence type="ECO:0000256" key="1">
    <source>
        <dbReference type="SAM" id="Phobius"/>
    </source>
</evidence>
<organism evidence="2">
    <name type="scientific">termite gut metagenome</name>
    <dbReference type="NCBI Taxonomy" id="433724"/>
    <lineage>
        <taxon>unclassified sequences</taxon>
        <taxon>metagenomes</taxon>
        <taxon>organismal metagenomes</taxon>
    </lineage>
</organism>
<protein>
    <submittedName>
        <fullName evidence="2">Uncharacterized protein</fullName>
    </submittedName>
</protein>
<keyword evidence="1" id="KW-0812">Transmembrane</keyword>
<reference evidence="2" key="1">
    <citation type="submission" date="2019-03" db="EMBL/GenBank/DDBJ databases">
        <title>Single cell metagenomics reveals metabolic interactions within the superorganism composed of flagellate Streblomastix strix and complex community of Bacteroidetes bacteria on its surface.</title>
        <authorList>
            <person name="Treitli S.C."/>
            <person name="Kolisko M."/>
            <person name="Husnik F."/>
            <person name="Keeling P."/>
            <person name="Hampl V."/>
        </authorList>
    </citation>
    <scope>NUCLEOTIDE SEQUENCE</scope>
    <source>
        <strain evidence="2">STM</strain>
    </source>
</reference>
<keyword evidence="1" id="KW-1133">Transmembrane helix</keyword>
<evidence type="ECO:0000313" key="2">
    <source>
        <dbReference type="EMBL" id="KAA6318621.1"/>
    </source>
</evidence>
<feature type="transmembrane region" description="Helical" evidence="1">
    <location>
        <begin position="21"/>
        <end position="42"/>
    </location>
</feature>
<gene>
    <name evidence="2" type="ORF">EZS27_031394</name>
</gene>
<name>A0A5J4QD22_9ZZZZ</name>
<accession>A0A5J4QD22</accession>
<proteinExistence type="predicted"/>
<sequence>MFEIQRKNQHSVPQIQSKITPLNHGIAIRFCCIFLYFNALFWQDTIFER</sequence>
<comment type="caution">
    <text evidence="2">The sequence shown here is derived from an EMBL/GenBank/DDBJ whole genome shotgun (WGS) entry which is preliminary data.</text>
</comment>